<evidence type="ECO:0000256" key="11">
    <source>
        <dbReference type="SAM" id="MobiDB-lite"/>
    </source>
</evidence>
<feature type="transmembrane region" description="Helical" evidence="12">
    <location>
        <begin position="130"/>
        <end position="150"/>
    </location>
</feature>
<feature type="transmembrane region" description="Helical" evidence="12">
    <location>
        <begin position="50"/>
        <end position="69"/>
    </location>
</feature>
<feature type="transmembrane region" description="Helical" evidence="12">
    <location>
        <begin position="20"/>
        <end position="41"/>
    </location>
</feature>
<feature type="transmembrane region" description="Helical" evidence="12">
    <location>
        <begin position="650"/>
        <end position="669"/>
    </location>
</feature>
<proteinExistence type="inferred from homology"/>
<feature type="region of interest" description="Disordered" evidence="11">
    <location>
        <begin position="393"/>
        <end position="432"/>
    </location>
</feature>
<evidence type="ECO:0000313" key="14">
    <source>
        <dbReference type="EMBL" id="KAG5450265.1"/>
    </source>
</evidence>
<evidence type="ECO:0000256" key="6">
    <source>
        <dbReference type="ARBA" id="ARBA00023136"/>
    </source>
</evidence>
<feature type="domain" description="G-protein coupled receptors family 1 profile" evidence="13">
    <location>
        <begin position="30"/>
        <end position="666"/>
    </location>
</feature>
<comment type="similarity">
    <text evidence="10">Belongs to the G-protein coupled receptor 1 family.</text>
</comment>
<feature type="transmembrane region" description="Helical" evidence="12">
    <location>
        <begin position="606"/>
        <end position="630"/>
    </location>
</feature>
<accession>A0A8T1MN57</accession>
<dbReference type="SMART" id="SM01381">
    <property type="entry name" value="7TM_GPCR_Srsx"/>
    <property type="match status" value="1"/>
</dbReference>
<keyword evidence="9 10" id="KW-0807">Transducer</keyword>
<dbReference type="EMBL" id="NIRI02000042">
    <property type="protein sequence ID" value="KAG5450265.1"/>
    <property type="molecule type" value="Genomic_DNA"/>
</dbReference>
<dbReference type="FunFam" id="1.20.1070.10:FF:000523">
    <property type="entry name" value="5-hydroxytryptamine receptor 2B"/>
    <property type="match status" value="1"/>
</dbReference>
<dbReference type="AlphaFoldDB" id="A0A8T1MN57"/>
<comment type="caution">
    <text evidence="14">The sequence shown here is derived from an EMBL/GenBank/DDBJ whole genome shotgun (WGS) entry which is preliminary data.</text>
</comment>
<keyword evidence="3 10" id="KW-0812">Transmembrane</keyword>
<evidence type="ECO:0000256" key="8">
    <source>
        <dbReference type="ARBA" id="ARBA00023170"/>
    </source>
</evidence>
<evidence type="ECO:0000259" key="13">
    <source>
        <dbReference type="PROSITE" id="PS50262"/>
    </source>
</evidence>
<dbReference type="PROSITE" id="PS50262">
    <property type="entry name" value="G_PROTEIN_RECEP_F1_2"/>
    <property type="match status" value="1"/>
</dbReference>
<keyword evidence="2" id="KW-1003">Cell membrane</keyword>
<dbReference type="PROSITE" id="PS00237">
    <property type="entry name" value="G_PROTEIN_RECEP_F1_1"/>
    <property type="match status" value="1"/>
</dbReference>
<evidence type="ECO:0000256" key="9">
    <source>
        <dbReference type="ARBA" id="ARBA00023224"/>
    </source>
</evidence>
<feature type="transmembrane region" description="Helical" evidence="12">
    <location>
        <begin position="89"/>
        <end position="109"/>
    </location>
</feature>
<sequence>MNLTEQAVSLRENVLTGLTLSVIVIGTVIGNLLVVLAVALVRKLQTPSNFLIVSLAVSDLLVGLVVMPITIIHDINRQWPFNEALCDTYIAFDVLLCTASILNLCAISVDRYLAITKPLRYAAKRTPKRMFLMIASVWLASALISIPPIFGFKEKWIPYTCGYSENVYYQIYATGGAFYIPLIVMLVLYGRIFVLARRMAKEDAKQQRISESVAGSKPNQEIDNCHMGSCDQQTPVDQQNLLLSKHPASAAQGYEGNVGSTLVHASSALNGVTRKQAPKNSKRKSPNDERYPLPPSEACRRRKPRLVRKESYHQSAPVISNETKCLPSEEKSFASEFEERVRRLRQLRTEFFAAPPSRHCSSLVLGIRRIDGDKTEITRLNVADNTVNTYTTPQVHNRSSFNSPLHQSQSMREPSYTHNETSCKTSINLPRRSMPPPPLLSISCCPDESNLPPSQSPGSDAFTTFTVLEPERERVSRTPSLTTAQMSYFPTQTLRPRPRPLYGVRRSLANAGDYPSRESQSRCGSLGIPRNLTDRRLSSPQTTGHPLWGIRRPDSNHSFIGRSASRLFHLASDNPSGNPRSRSGSWCSGRVNLRKKKFRGHSETKAIRTLGVIMGCFCLCWLPFFIIALANPLTKMMNYGVLTSAAVSNVFLWLGYVNSTLNPIIYAIFNQEFRIPFKHLLLCHCRGINARLRSQRYAIEFGLGASTASCLPPQHPGVGETNGFPVSTAATKLPHSNSSVGARRPTVDTASNYAQIDPKSNPYILQLPD</sequence>
<evidence type="ECO:0000256" key="5">
    <source>
        <dbReference type="ARBA" id="ARBA00023040"/>
    </source>
</evidence>
<feature type="region of interest" description="Disordered" evidence="11">
    <location>
        <begin position="509"/>
        <end position="548"/>
    </location>
</feature>
<reference evidence="14 15" key="2">
    <citation type="journal article" date="2021" name="Genomics">
        <title>High-quality reference genome for Clonorchis sinensis.</title>
        <authorList>
            <person name="Young N.D."/>
            <person name="Stroehlein A.J."/>
            <person name="Kinkar L."/>
            <person name="Wang T."/>
            <person name="Sohn W.M."/>
            <person name="Chang B.C.H."/>
            <person name="Kaur P."/>
            <person name="Weisz D."/>
            <person name="Dudchenko O."/>
            <person name="Aiden E.L."/>
            <person name="Korhonen P.K."/>
            <person name="Gasser R.B."/>
        </authorList>
    </citation>
    <scope>NUCLEOTIDE SEQUENCE [LARGE SCALE GENOMIC DNA]</scope>
    <source>
        <strain evidence="14">Cs-k2</strain>
    </source>
</reference>
<reference evidence="14 15" key="1">
    <citation type="journal article" date="2018" name="Biotechnol. Adv.">
        <title>Improved genomic resources and new bioinformatic workflow for the carcinogenic parasite Clonorchis sinensis: Biotechnological implications.</title>
        <authorList>
            <person name="Wang D."/>
            <person name="Korhonen P.K."/>
            <person name="Gasser R.B."/>
            <person name="Young N.D."/>
        </authorList>
    </citation>
    <scope>NUCLEOTIDE SEQUENCE [LARGE SCALE GENOMIC DNA]</scope>
    <source>
        <strain evidence="14">Cs-k2</strain>
    </source>
</reference>
<evidence type="ECO:0000256" key="2">
    <source>
        <dbReference type="ARBA" id="ARBA00022475"/>
    </source>
</evidence>
<dbReference type="PANTHER" id="PTHR24248">
    <property type="entry name" value="ADRENERGIC RECEPTOR-RELATED G-PROTEIN COUPLED RECEPTOR"/>
    <property type="match status" value="1"/>
</dbReference>
<keyword evidence="8 10" id="KW-0675">Receptor</keyword>
<name>A0A8T1MN57_CLOSI</name>
<feature type="transmembrane region" description="Helical" evidence="12">
    <location>
        <begin position="170"/>
        <end position="189"/>
    </location>
</feature>
<feature type="compositionally biased region" description="Polar residues" evidence="11">
    <location>
        <begin position="393"/>
        <end position="428"/>
    </location>
</feature>
<dbReference type="GO" id="GO:0043410">
    <property type="term" value="P:positive regulation of MAPK cascade"/>
    <property type="evidence" value="ECO:0007669"/>
    <property type="project" value="TreeGrafter"/>
</dbReference>
<dbReference type="GO" id="GO:0071880">
    <property type="term" value="P:adenylate cyclase-activating adrenergic receptor signaling pathway"/>
    <property type="evidence" value="ECO:0007669"/>
    <property type="project" value="TreeGrafter"/>
</dbReference>
<evidence type="ECO:0000256" key="7">
    <source>
        <dbReference type="ARBA" id="ARBA00023157"/>
    </source>
</evidence>
<protein>
    <submittedName>
        <fullName evidence="14">5-hydroxytryptamine receptor 1</fullName>
    </submittedName>
</protein>
<evidence type="ECO:0000313" key="15">
    <source>
        <dbReference type="Proteomes" id="UP000286415"/>
    </source>
</evidence>
<dbReference type="InterPro" id="IPR017452">
    <property type="entry name" value="GPCR_Rhodpsn_7TM"/>
</dbReference>
<organism evidence="14 15">
    <name type="scientific">Clonorchis sinensis</name>
    <name type="common">Chinese liver fluke</name>
    <dbReference type="NCBI Taxonomy" id="79923"/>
    <lineage>
        <taxon>Eukaryota</taxon>
        <taxon>Metazoa</taxon>
        <taxon>Spiralia</taxon>
        <taxon>Lophotrochozoa</taxon>
        <taxon>Platyhelminthes</taxon>
        <taxon>Trematoda</taxon>
        <taxon>Digenea</taxon>
        <taxon>Opisthorchiida</taxon>
        <taxon>Opisthorchiata</taxon>
        <taxon>Opisthorchiidae</taxon>
        <taxon>Clonorchis</taxon>
    </lineage>
</organism>
<comment type="subcellular location">
    <subcellularLocation>
        <location evidence="1">Cell membrane</location>
        <topology evidence="1">Multi-pass membrane protein</topology>
    </subcellularLocation>
</comment>
<feature type="region of interest" description="Disordered" evidence="11">
    <location>
        <begin position="269"/>
        <end position="302"/>
    </location>
</feature>
<dbReference type="GO" id="GO:0004993">
    <property type="term" value="F:G protein-coupled serotonin receptor activity"/>
    <property type="evidence" value="ECO:0007669"/>
    <property type="project" value="UniProtKB-ARBA"/>
</dbReference>
<evidence type="ECO:0000256" key="4">
    <source>
        <dbReference type="ARBA" id="ARBA00022989"/>
    </source>
</evidence>
<dbReference type="GO" id="GO:0005886">
    <property type="term" value="C:plasma membrane"/>
    <property type="evidence" value="ECO:0007669"/>
    <property type="project" value="UniProtKB-SubCell"/>
</dbReference>
<dbReference type="Proteomes" id="UP000286415">
    <property type="component" value="Unassembled WGS sequence"/>
</dbReference>
<dbReference type="PRINTS" id="PR00237">
    <property type="entry name" value="GPCRRHODOPSN"/>
</dbReference>
<evidence type="ECO:0000256" key="10">
    <source>
        <dbReference type="RuleBase" id="RU000688"/>
    </source>
</evidence>
<keyword evidence="15" id="KW-1185">Reference proteome</keyword>
<dbReference type="Gene3D" id="1.20.1070.10">
    <property type="entry name" value="Rhodopsin 7-helix transmembrane proteins"/>
    <property type="match status" value="2"/>
</dbReference>
<feature type="region of interest" description="Disordered" evidence="11">
    <location>
        <begin position="206"/>
        <end position="230"/>
    </location>
</feature>
<keyword evidence="6 12" id="KW-0472">Membrane</keyword>
<evidence type="ECO:0000256" key="3">
    <source>
        <dbReference type="ARBA" id="ARBA00022692"/>
    </source>
</evidence>
<evidence type="ECO:0000256" key="12">
    <source>
        <dbReference type="SAM" id="Phobius"/>
    </source>
</evidence>
<dbReference type="Pfam" id="PF00001">
    <property type="entry name" value="7tm_1"/>
    <property type="match status" value="2"/>
</dbReference>
<gene>
    <name evidence="14" type="ORF">CSKR_201161</name>
</gene>
<dbReference type="CDD" id="cd15329">
    <property type="entry name" value="7tmA_5-HT7"/>
    <property type="match status" value="1"/>
</dbReference>
<dbReference type="SUPFAM" id="SSF81321">
    <property type="entry name" value="Family A G protein-coupled receptor-like"/>
    <property type="match status" value="1"/>
</dbReference>
<dbReference type="OrthoDB" id="5977853at2759"/>
<dbReference type="InterPro" id="IPR000276">
    <property type="entry name" value="GPCR_Rhodpsn"/>
</dbReference>
<dbReference type="PANTHER" id="PTHR24248:SF199">
    <property type="entry name" value="IP13425P-RELATED"/>
    <property type="match status" value="1"/>
</dbReference>
<keyword evidence="4 12" id="KW-1133">Transmembrane helix</keyword>
<evidence type="ECO:0000256" key="1">
    <source>
        <dbReference type="ARBA" id="ARBA00004651"/>
    </source>
</evidence>
<keyword evidence="7" id="KW-1015">Disulfide bond</keyword>
<keyword evidence="5 10" id="KW-0297">G-protein coupled receptor</keyword>